<dbReference type="PANTHER" id="PTHR12901:SF10">
    <property type="entry name" value="COENZYME Q-BINDING PROTEIN COQ10, MITOCHONDRIAL"/>
    <property type="match status" value="1"/>
</dbReference>
<dbReference type="InterPro" id="IPR044996">
    <property type="entry name" value="COQ10-like"/>
</dbReference>
<evidence type="ECO:0000313" key="3">
    <source>
        <dbReference type="EMBL" id="APG06088.1"/>
    </source>
</evidence>
<dbReference type="AlphaFoldDB" id="A0A0G9HG62"/>
<gene>
    <name evidence="3" type="ORF">BJI69_20735</name>
</gene>
<evidence type="ECO:0000313" key="4">
    <source>
        <dbReference type="Proteomes" id="UP000182987"/>
    </source>
</evidence>
<dbReference type="GO" id="GO:0048039">
    <property type="term" value="F:ubiquinone binding"/>
    <property type="evidence" value="ECO:0007669"/>
    <property type="project" value="InterPro"/>
</dbReference>
<organism evidence="3 4">
    <name type="scientific">Luteibacter rhizovicinus DSM 16549</name>
    <dbReference type="NCBI Taxonomy" id="1440763"/>
    <lineage>
        <taxon>Bacteria</taxon>
        <taxon>Pseudomonadati</taxon>
        <taxon>Pseudomonadota</taxon>
        <taxon>Gammaproteobacteria</taxon>
        <taxon>Lysobacterales</taxon>
        <taxon>Rhodanobacteraceae</taxon>
        <taxon>Luteibacter</taxon>
    </lineage>
</organism>
<evidence type="ECO:0000256" key="1">
    <source>
        <dbReference type="ARBA" id="ARBA00008918"/>
    </source>
</evidence>
<keyword evidence="3" id="KW-0830">Ubiquinone</keyword>
<proteinExistence type="inferred from homology"/>
<dbReference type="InterPro" id="IPR005031">
    <property type="entry name" value="COQ10_START"/>
</dbReference>
<reference evidence="4" key="1">
    <citation type="submission" date="2016-09" db="EMBL/GenBank/DDBJ databases">
        <authorList>
            <person name="Lysoe E."/>
        </authorList>
    </citation>
    <scope>NUCLEOTIDE SEQUENCE [LARGE SCALE GENOMIC DNA]</scope>
    <source>
        <strain evidence="4">LJ96T</strain>
    </source>
</reference>
<dbReference type="KEGG" id="lrz:BJI69_20735"/>
<dbReference type="InterPro" id="IPR023393">
    <property type="entry name" value="START-like_dom_sf"/>
</dbReference>
<dbReference type="Pfam" id="PF03364">
    <property type="entry name" value="Polyketide_cyc"/>
    <property type="match status" value="1"/>
</dbReference>
<comment type="similarity">
    <text evidence="1">Belongs to the ribosome association toxin RatA family.</text>
</comment>
<dbReference type="OrthoDB" id="9804759at2"/>
<dbReference type="PATRIC" id="fig|1440763.5.peg.1065"/>
<dbReference type="EMBL" id="CP017480">
    <property type="protein sequence ID" value="APG06088.1"/>
    <property type="molecule type" value="Genomic_DNA"/>
</dbReference>
<protein>
    <submittedName>
        <fullName evidence="3">Ubiquinone-binding protein</fullName>
    </submittedName>
</protein>
<sequence length="142" mass="15936">MIEIRRSAIVPFTPAQMFDLVNDVEAYPKRFGWCDAAEVLEREDNVLVARLDLKFAGIKQSFTTRNTTDKPHSLAMKFVEGPFRSLDGVFTFQALGDVGCKIALALDFDYAGLGGAVLRMGFQQLANRMVDDFCDEARRQYG</sequence>
<keyword evidence="4" id="KW-1185">Reference proteome</keyword>
<keyword evidence="2" id="KW-1277">Toxin-antitoxin system</keyword>
<dbReference type="STRING" id="1440763.BJI69_20735"/>
<dbReference type="Proteomes" id="UP000182987">
    <property type="component" value="Chromosome"/>
</dbReference>
<evidence type="ECO:0000256" key="2">
    <source>
        <dbReference type="ARBA" id="ARBA00022649"/>
    </source>
</evidence>
<name>A0A0G9HG62_9GAMM</name>
<dbReference type="PANTHER" id="PTHR12901">
    <property type="entry name" value="SPERM PROTEIN HOMOLOG"/>
    <property type="match status" value="1"/>
</dbReference>
<dbReference type="Gene3D" id="3.30.530.20">
    <property type="match status" value="1"/>
</dbReference>
<dbReference type="SUPFAM" id="SSF55961">
    <property type="entry name" value="Bet v1-like"/>
    <property type="match status" value="1"/>
</dbReference>
<accession>A0A0G9HG62</accession>
<dbReference type="RefSeq" id="WP_046965873.1">
    <property type="nucleotide sequence ID" value="NZ_CP017480.1"/>
</dbReference>
<dbReference type="CDD" id="cd07813">
    <property type="entry name" value="COQ10p_like"/>
    <property type="match status" value="1"/>
</dbReference>
<dbReference type="GO" id="GO:0045333">
    <property type="term" value="P:cellular respiration"/>
    <property type="evidence" value="ECO:0007669"/>
    <property type="project" value="InterPro"/>
</dbReference>